<dbReference type="SUPFAM" id="SSF52540">
    <property type="entry name" value="P-loop containing nucleoside triphosphate hydrolases"/>
    <property type="match status" value="1"/>
</dbReference>
<keyword evidence="1 2" id="KW-0645">Protease</keyword>
<reference evidence="4 5" key="1">
    <citation type="journal article" date="2013" name="Genome Announc.">
        <title>Draft Genome Sequence of Methylophaga lonarensis MPLT, a Haloalkaliphilic (Non-Methane-Utilizing) Methylotroph.</title>
        <authorList>
            <person name="Shetty S.A."/>
            <person name="Marathe N.P."/>
            <person name="Munot H."/>
            <person name="Antony C.P."/>
            <person name="Dhotre D.P."/>
            <person name="Murrell J.C."/>
            <person name="Shouche Y.S."/>
        </authorList>
    </citation>
    <scope>NUCLEOTIDE SEQUENCE [LARGE SCALE GENOMIC DNA]</scope>
    <source>
        <strain evidence="4 5">MPL</strain>
    </source>
</reference>
<proteinExistence type="inferred from homology"/>
<dbReference type="InterPro" id="IPR041699">
    <property type="entry name" value="AAA_32"/>
</dbReference>
<name>M7PER7_9GAMM</name>
<dbReference type="Proteomes" id="UP000012019">
    <property type="component" value="Unassembled WGS sequence"/>
</dbReference>
<dbReference type="InterPro" id="IPR008269">
    <property type="entry name" value="Lon_proteolytic"/>
</dbReference>
<evidence type="ECO:0000313" key="4">
    <source>
        <dbReference type="EMBL" id="EMR12380.1"/>
    </source>
</evidence>
<dbReference type="EC" id="3.4.21.53" evidence="2"/>
<dbReference type="GO" id="GO:0005524">
    <property type="term" value="F:ATP binding"/>
    <property type="evidence" value="ECO:0007669"/>
    <property type="project" value="InterPro"/>
</dbReference>
<protein>
    <recommendedName>
        <fullName evidence="2">endopeptidase La</fullName>
        <ecNumber evidence="2">3.4.21.53</ecNumber>
    </recommendedName>
</protein>
<dbReference type="Pfam" id="PF13654">
    <property type="entry name" value="AAA_32"/>
    <property type="match status" value="1"/>
</dbReference>
<keyword evidence="2" id="KW-0720">Serine protease</keyword>
<evidence type="ECO:0000259" key="3">
    <source>
        <dbReference type="PROSITE" id="PS51786"/>
    </source>
</evidence>
<dbReference type="SUPFAM" id="SSF54211">
    <property type="entry name" value="Ribosomal protein S5 domain 2-like"/>
    <property type="match status" value="1"/>
</dbReference>
<evidence type="ECO:0000256" key="2">
    <source>
        <dbReference type="PROSITE-ProRule" id="PRU01122"/>
    </source>
</evidence>
<feature type="domain" description="Lon proteolytic" evidence="3">
    <location>
        <begin position="563"/>
        <end position="758"/>
    </location>
</feature>
<dbReference type="GO" id="GO:0030163">
    <property type="term" value="P:protein catabolic process"/>
    <property type="evidence" value="ECO:0007669"/>
    <property type="project" value="InterPro"/>
</dbReference>
<comment type="catalytic activity">
    <reaction evidence="2">
        <text>Hydrolysis of proteins in presence of ATP.</text>
        <dbReference type="EC" id="3.4.21.53"/>
    </reaction>
</comment>
<dbReference type="Pfam" id="PF05362">
    <property type="entry name" value="Lon_C"/>
    <property type="match status" value="1"/>
</dbReference>
<evidence type="ECO:0000256" key="1">
    <source>
        <dbReference type="ARBA" id="ARBA00022670"/>
    </source>
</evidence>
<dbReference type="Gene3D" id="3.30.230.10">
    <property type="match status" value="1"/>
</dbReference>
<dbReference type="InterPro" id="IPR046843">
    <property type="entry name" value="LonB_AAA-LID"/>
</dbReference>
<feature type="active site" evidence="2">
    <location>
        <position position="653"/>
    </location>
</feature>
<dbReference type="Pfam" id="PF20436">
    <property type="entry name" value="LonB_AAA-LID"/>
    <property type="match status" value="1"/>
</dbReference>
<dbReference type="Gene3D" id="3.40.50.300">
    <property type="entry name" value="P-loop containing nucleotide triphosphate hydrolases"/>
    <property type="match status" value="2"/>
</dbReference>
<dbReference type="InterPro" id="IPR027417">
    <property type="entry name" value="P-loop_NTPase"/>
</dbReference>
<dbReference type="PRINTS" id="PR00830">
    <property type="entry name" value="ENDOLAPTASE"/>
</dbReference>
<sequence>MVNARQLQVSDLYRACPEEDLAFDNTENLTELPGLIGQQRAMDAVDFGINMAASGYNLYVMGASGAGKHTLAQGLLDQHARHLSKSDDWLYLHNFSDPQKPWALSLPAGQGGQLRHDIERTIRQLQTDLPHAFDDEYYRGRVRAIDETARKHRIRLFGTLQSEADKKGVVLLRLQDGSYAFAAKRDGEAVTSDEFEQLPLAEQEETEEAIASLHEDLQHTLLELHEWERGNFKKIQALNEEVASEIISNHLDKLRNAYPKSARLQVYFDMMQADIRENLDAFLKSDEHVEESSVATEHNLLRRYQVNLLVDNSHLEGAPVIYENLPNHQTLLGCVENMAMMGALITDFSLIKAGAVHRANGGFLILDAEQLLMQPYAWEGLKRALLSKEIRFDTLERMYSLVATVSLEPEPVPLDIKVVLLGDRRWYYELYEIDPEFARLFKVVADFEEDLHRDPAHHMLYARMIATTLKKQDLPAMQRDAVARVIEQASRDAEDNHALALHLGDLTDLLRESAFWAAKENAKLIARQHVEKALQQRQYRLERLHREILQQIQRNVIQIDVRGSVVGQVNALSVLTTGSFSFGQPARVTANCRYGDDTIIDIEREVELGGSIHAKGVLILSGYLGATYSQDKPLSMAASLVFEQNYGEIEGDSATVAELCALLSSIAKIPLKQSLAITGSMNQQGQVQAIGGVNEKIEGFFDVCGIDGLTGEQGVIIPVSNVQHLMLRADVRQAVAEGRFHLYAIEHVEQAIALLSGMPSGAMNEAGEYPEATFNQAVAKRLQVWADHHKSDKDGHHEQSETEGSD</sequence>
<dbReference type="STRING" id="1286106.MPL1_10622"/>
<dbReference type="InterPro" id="IPR046844">
    <property type="entry name" value="Lon-like_helical"/>
</dbReference>
<dbReference type="PROSITE" id="PS51786">
    <property type="entry name" value="LON_PROTEOLYTIC"/>
    <property type="match status" value="1"/>
</dbReference>
<keyword evidence="2" id="KW-0378">Hydrolase</keyword>
<accession>M7PER7</accession>
<dbReference type="RefSeq" id="WP_009727092.1">
    <property type="nucleotide sequence ID" value="NZ_APHR01000058.1"/>
</dbReference>
<dbReference type="GO" id="GO:0006508">
    <property type="term" value="P:proteolysis"/>
    <property type="evidence" value="ECO:0007669"/>
    <property type="project" value="UniProtKB-KW"/>
</dbReference>
<dbReference type="PANTHER" id="PTHR10046">
    <property type="entry name" value="ATP DEPENDENT LON PROTEASE FAMILY MEMBER"/>
    <property type="match status" value="1"/>
</dbReference>
<keyword evidence="5" id="KW-1185">Reference proteome</keyword>
<dbReference type="InterPro" id="IPR020568">
    <property type="entry name" value="Ribosomal_Su5_D2-typ_SF"/>
</dbReference>
<gene>
    <name evidence="4" type="ORF">MPL1_10622</name>
</gene>
<dbReference type="GO" id="GO:0004176">
    <property type="term" value="F:ATP-dependent peptidase activity"/>
    <property type="evidence" value="ECO:0007669"/>
    <property type="project" value="UniProtKB-UniRule"/>
</dbReference>
<dbReference type="PATRIC" id="fig|1286106.3.peg.2127"/>
<comment type="similarity">
    <text evidence="2">Belongs to the peptidase S16 family.</text>
</comment>
<organism evidence="4 5">
    <name type="scientific">Methylophaga lonarensis MPL</name>
    <dbReference type="NCBI Taxonomy" id="1286106"/>
    <lineage>
        <taxon>Bacteria</taxon>
        <taxon>Pseudomonadati</taxon>
        <taxon>Pseudomonadota</taxon>
        <taxon>Gammaproteobacteria</taxon>
        <taxon>Thiotrichales</taxon>
        <taxon>Piscirickettsiaceae</taxon>
        <taxon>Methylophaga</taxon>
    </lineage>
</organism>
<dbReference type="InterPro" id="IPR014721">
    <property type="entry name" value="Ribsml_uS5_D2-typ_fold_subgr"/>
</dbReference>
<dbReference type="Gene3D" id="1.10.8.60">
    <property type="match status" value="1"/>
</dbReference>
<evidence type="ECO:0000313" key="5">
    <source>
        <dbReference type="Proteomes" id="UP000012019"/>
    </source>
</evidence>
<dbReference type="Pfam" id="PF20437">
    <property type="entry name" value="LonC_helical"/>
    <property type="match status" value="1"/>
</dbReference>
<dbReference type="eggNOG" id="COG1067">
    <property type="taxonomic scope" value="Bacteria"/>
</dbReference>
<dbReference type="AlphaFoldDB" id="M7PER7"/>
<dbReference type="InterPro" id="IPR027065">
    <property type="entry name" value="Lon_Prtase"/>
</dbReference>
<dbReference type="GO" id="GO:0004252">
    <property type="term" value="F:serine-type endopeptidase activity"/>
    <property type="evidence" value="ECO:0007669"/>
    <property type="project" value="UniProtKB-UniRule"/>
</dbReference>
<feature type="active site" evidence="2">
    <location>
        <position position="696"/>
    </location>
</feature>
<dbReference type="OrthoDB" id="9758568at2"/>
<comment type="caution">
    <text evidence="4">The sequence shown here is derived from an EMBL/GenBank/DDBJ whole genome shotgun (WGS) entry which is preliminary data.</text>
</comment>
<dbReference type="EMBL" id="APHR01000058">
    <property type="protein sequence ID" value="EMR12380.1"/>
    <property type="molecule type" value="Genomic_DNA"/>
</dbReference>